<name>A0A9Q0Y9I3_HOLLE</name>
<dbReference type="OrthoDB" id="6512834at2759"/>
<evidence type="ECO:0000313" key="1">
    <source>
        <dbReference type="EMBL" id="KAJ8018502.1"/>
    </source>
</evidence>
<reference evidence="1" key="1">
    <citation type="submission" date="2021-10" db="EMBL/GenBank/DDBJ databases">
        <title>Tropical sea cucumber genome reveals ecological adaptation and Cuvierian tubules defense mechanism.</title>
        <authorList>
            <person name="Chen T."/>
        </authorList>
    </citation>
    <scope>NUCLEOTIDE SEQUENCE</scope>
    <source>
        <strain evidence="1">Nanhai2018</strain>
        <tissue evidence="1">Muscle</tissue>
    </source>
</reference>
<dbReference type="PANTHER" id="PTHR31025:SF9">
    <property type="entry name" value="SI:DKEY-286J15.1"/>
    <property type="match status" value="1"/>
</dbReference>
<protein>
    <submittedName>
        <fullName evidence="1">Sterile alpha motif domain-containing protein 3</fullName>
    </submittedName>
</protein>
<gene>
    <name evidence="1" type="ORF">HOLleu_43475</name>
</gene>
<dbReference type="PANTHER" id="PTHR31025">
    <property type="entry name" value="SI:CH211-196P9.1-RELATED"/>
    <property type="match status" value="1"/>
</dbReference>
<comment type="caution">
    <text evidence="1">The sequence shown here is derived from an EMBL/GenBank/DDBJ whole genome shotgun (WGS) entry which is preliminary data.</text>
</comment>
<accession>A0A9Q0Y9I3</accession>
<sequence length="754" mass="85844">MIQLACLCPTEYVKEYGLENVLAPLVRDLKSIEVTGIEIERDGVKHTFTGSLSMIVTDNLAAHSIGGFQESFNTLRSCRFCHVTKTEVKTHLRASPESRRTEMSYNQQARICTANPDMAGIYGIKSCSVFNSLRYFHVVNGLPSDIAHDLFEGVVPVVLEKVILHCVQSGYFTLEELNNKVECFPYDGSDLVNKPSKMKTDVNQFKVKQTAVQCWCFLRLFPVMFGSVVPVDDKIWSVLLLLADVVELATTTKVTSPLCHFMADVTESFLVSFMEVFPDASLSPKFHFITHYAHEMLEFGPLIHCWTLRYLFIYGNLKKKVEMEIEGSGASKELLCTRACELFGIKDFVIHIWDKGFEEWLDIEEDDIVEANSKVLITKTKVPAEELDTSMASSATSLSTDDECNSLTSVGYPKTTQYDTIIRLMLEKYPRLQAEQEMSCADIKSLWKYRLQYKFANSRKREDNSIPAVKARKRKNNPEMQPKAKHVAPQWGMENYLPKRKESEDDTSIEIHTTWMKAEITKKKPNYQRVAEAMSATFADRRRLIIKESSSVAKMKELYPWLFEEDELLQEFQRIEGRSSITSLLDNGLAKYSEAIVASTKFIKKKHKLLADALDKIPLQKDEETRKVCIRRAAILAVPSLLQEKVENMLVTDDQADTTCVPVYIVAKEDEEDGEDEYSIIVDGLTVSTTSTFVGAVANYLAVYYCFNLAYPVCLKKSLQFFQKVILNIQDNLQIEKSVVRILDKINQILKQAK</sequence>
<keyword evidence="2" id="KW-1185">Reference proteome</keyword>
<dbReference type="AlphaFoldDB" id="A0A9Q0Y9I3"/>
<organism evidence="1 2">
    <name type="scientific">Holothuria leucospilota</name>
    <name type="common">Black long sea cucumber</name>
    <name type="synonym">Mertensiothuria leucospilota</name>
    <dbReference type="NCBI Taxonomy" id="206669"/>
    <lineage>
        <taxon>Eukaryota</taxon>
        <taxon>Metazoa</taxon>
        <taxon>Echinodermata</taxon>
        <taxon>Eleutherozoa</taxon>
        <taxon>Echinozoa</taxon>
        <taxon>Holothuroidea</taxon>
        <taxon>Aspidochirotacea</taxon>
        <taxon>Aspidochirotida</taxon>
        <taxon>Holothuriidae</taxon>
        <taxon>Holothuria</taxon>
    </lineage>
</organism>
<evidence type="ECO:0000313" key="2">
    <source>
        <dbReference type="Proteomes" id="UP001152320"/>
    </source>
</evidence>
<proteinExistence type="predicted"/>
<dbReference type="EMBL" id="JAIZAY010000322">
    <property type="protein sequence ID" value="KAJ8018502.1"/>
    <property type="molecule type" value="Genomic_DNA"/>
</dbReference>
<dbReference type="Proteomes" id="UP001152320">
    <property type="component" value="Unassembled WGS sequence"/>
</dbReference>